<name>A0ACC3A7V8_9EURO</name>
<proteinExistence type="predicted"/>
<gene>
    <name evidence="1" type="ORF">H2198_004722</name>
</gene>
<evidence type="ECO:0000313" key="2">
    <source>
        <dbReference type="Proteomes" id="UP001172386"/>
    </source>
</evidence>
<protein>
    <submittedName>
        <fullName evidence="1">Uncharacterized protein</fullName>
    </submittedName>
</protein>
<reference evidence="1" key="1">
    <citation type="submission" date="2022-10" db="EMBL/GenBank/DDBJ databases">
        <title>Culturing micro-colonial fungi from biological soil crusts in the Mojave desert and describing Neophaeococcomyces mojavensis, and introducing the new genera and species Taxawa tesnikishii.</title>
        <authorList>
            <person name="Kurbessoian T."/>
            <person name="Stajich J.E."/>
        </authorList>
    </citation>
    <scope>NUCLEOTIDE SEQUENCE</scope>
    <source>
        <strain evidence="1">JES_112</strain>
    </source>
</reference>
<sequence length="161" mass="18179">MAQPQTSAGNLTRAQNAVAAGQRHTRSMMTQIILYVQQTGSEPPLEGTTVEIKGGVEIWGSATQSYPVDVSLRQNTNFETENNGLGKMIWRAVIPTLNDPPNFRAHLHEEGVHGQRAILNRNITWGQTDNKHIWGFWWWFDSSQDQSFKAFLAWSVDDLPM</sequence>
<dbReference type="EMBL" id="JAPDRQ010000072">
    <property type="protein sequence ID" value="KAJ9656834.1"/>
    <property type="molecule type" value="Genomic_DNA"/>
</dbReference>
<organism evidence="1 2">
    <name type="scientific">Neophaeococcomyces mojaviensis</name>
    <dbReference type="NCBI Taxonomy" id="3383035"/>
    <lineage>
        <taxon>Eukaryota</taxon>
        <taxon>Fungi</taxon>
        <taxon>Dikarya</taxon>
        <taxon>Ascomycota</taxon>
        <taxon>Pezizomycotina</taxon>
        <taxon>Eurotiomycetes</taxon>
        <taxon>Chaetothyriomycetidae</taxon>
        <taxon>Chaetothyriales</taxon>
        <taxon>Chaetothyriales incertae sedis</taxon>
        <taxon>Neophaeococcomyces</taxon>
    </lineage>
</organism>
<keyword evidence="2" id="KW-1185">Reference proteome</keyword>
<evidence type="ECO:0000313" key="1">
    <source>
        <dbReference type="EMBL" id="KAJ9656834.1"/>
    </source>
</evidence>
<dbReference type="Proteomes" id="UP001172386">
    <property type="component" value="Unassembled WGS sequence"/>
</dbReference>
<comment type="caution">
    <text evidence="1">The sequence shown here is derived from an EMBL/GenBank/DDBJ whole genome shotgun (WGS) entry which is preliminary data.</text>
</comment>
<accession>A0ACC3A7V8</accession>